<dbReference type="RefSeq" id="XP_009262058.1">
    <property type="nucleotide sequence ID" value="XM_009263783.1"/>
</dbReference>
<dbReference type="AlphaFoldDB" id="K3V6V5"/>
<dbReference type="EMBL" id="AFNW01000358">
    <property type="protein sequence ID" value="EKJ69142.1"/>
    <property type="molecule type" value="Genomic_DNA"/>
</dbReference>
<feature type="compositionally biased region" description="Basic and acidic residues" evidence="1">
    <location>
        <begin position="91"/>
        <end position="101"/>
    </location>
</feature>
<protein>
    <submittedName>
        <fullName evidence="2">Uncharacterized protein</fullName>
    </submittedName>
</protein>
<gene>
    <name evidence="2" type="ORF">FPSE_10666</name>
</gene>
<feature type="compositionally biased region" description="Polar residues" evidence="1">
    <location>
        <begin position="147"/>
        <end position="164"/>
    </location>
</feature>
<feature type="compositionally biased region" description="Basic and acidic residues" evidence="1">
    <location>
        <begin position="165"/>
        <end position="174"/>
    </location>
</feature>
<dbReference type="HOGENOM" id="CLU_1315479_0_0_1"/>
<proteinExistence type="predicted"/>
<feature type="compositionally biased region" description="Low complexity" evidence="1">
    <location>
        <begin position="180"/>
        <end position="190"/>
    </location>
</feature>
<sequence>MAIGAPAARTNLPARLPEGDASDKINERTQTQTQTATDEQFGPMSAAAGHLELLLLPDEFDEGSEAIPVIGKATAKQGPRAKRAESGTPKRSPEKSPERLALRPVQAPAPARRPSYASIARGNLPPLIPPTQPARPGGFSSDKVNERTQTTTEEQAVISPTGTKENMEPGEGRSRAVFLARATAAAAPRPVSNRCQGEHGAEQGRIRSQ</sequence>
<evidence type="ECO:0000313" key="2">
    <source>
        <dbReference type="EMBL" id="EKJ69142.1"/>
    </source>
</evidence>
<comment type="caution">
    <text evidence="2">The sequence shown here is derived from an EMBL/GenBank/DDBJ whole genome shotgun (WGS) entry which is preliminary data.</text>
</comment>
<evidence type="ECO:0000256" key="1">
    <source>
        <dbReference type="SAM" id="MobiDB-lite"/>
    </source>
</evidence>
<keyword evidence="3" id="KW-1185">Reference proteome</keyword>
<feature type="region of interest" description="Disordered" evidence="1">
    <location>
        <begin position="66"/>
        <end position="209"/>
    </location>
</feature>
<feature type="compositionally biased region" description="Low complexity" evidence="1">
    <location>
        <begin position="102"/>
        <end position="121"/>
    </location>
</feature>
<name>K3V6V5_FUSPC</name>
<reference evidence="2 3" key="1">
    <citation type="journal article" date="2012" name="PLoS Pathog.">
        <title>Comparative pathogenomics reveals horizontally acquired novel virulence genes in fungi infecting cereal hosts.</title>
        <authorList>
            <person name="Gardiner D.M."/>
            <person name="McDonald M.C."/>
            <person name="Covarelli L."/>
            <person name="Solomon P.S."/>
            <person name="Rusu A.G."/>
            <person name="Marshall M."/>
            <person name="Kazan K."/>
            <person name="Chakraborty S."/>
            <person name="McDonald B.A."/>
            <person name="Manners J.M."/>
        </authorList>
    </citation>
    <scope>NUCLEOTIDE SEQUENCE [LARGE SCALE GENOMIC DNA]</scope>
    <source>
        <strain evidence="2 3">CS3096</strain>
    </source>
</reference>
<evidence type="ECO:0000313" key="3">
    <source>
        <dbReference type="Proteomes" id="UP000007978"/>
    </source>
</evidence>
<organism evidence="2 3">
    <name type="scientific">Fusarium pseudograminearum (strain CS3096)</name>
    <name type="common">Wheat and barley crown-rot fungus</name>
    <dbReference type="NCBI Taxonomy" id="1028729"/>
    <lineage>
        <taxon>Eukaryota</taxon>
        <taxon>Fungi</taxon>
        <taxon>Dikarya</taxon>
        <taxon>Ascomycota</taxon>
        <taxon>Pezizomycotina</taxon>
        <taxon>Sordariomycetes</taxon>
        <taxon>Hypocreomycetidae</taxon>
        <taxon>Hypocreales</taxon>
        <taxon>Nectriaceae</taxon>
        <taxon>Fusarium</taxon>
    </lineage>
</organism>
<dbReference type="KEGG" id="fpu:FPSE_10666"/>
<dbReference type="GeneID" id="20369283"/>
<feature type="region of interest" description="Disordered" evidence="1">
    <location>
        <begin position="1"/>
        <end position="45"/>
    </location>
</feature>
<accession>K3V6V5</accession>
<dbReference type="Proteomes" id="UP000007978">
    <property type="component" value="Chromosome 1"/>
</dbReference>
<feature type="compositionally biased region" description="Basic and acidic residues" evidence="1">
    <location>
        <begin position="17"/>
        <end position="27"/>
    </location>
</feature>
<feature type="compositionally biased region" description="Basic and acidic residues" evidence="1">
    <location>
        <begin position="196"/>
        <end position="209"/>
    </location>
</feature>